<dbReference type="Proteomes" id="UP000196878">
    <property type="component" value="Unassembled WGS sequence"/>
</dbReference>
<evidence type="ECO:0000313" key="1">
    <source>
        <dbReference type="EMBL" id="OWJ74853.1"/>
    </source>
</evidence>
<evidence type="ECO:0000313" key="2">
    <source>
        <dbReference type="Proteomes" id="UP000196878"/>
    </source>
</evidence>
<gene>
    <name evidence="1" type="ORF">CDV49_18550</name>
</gene>
<dbReference type="RefSeq" id="WP_088216805.1">
    <property type="nucleotide sequence ID" value="NZ_NIPW01000050.1"/>
</dbReference>
<sequence>MPGPDPFGLSYDENERGRPVIIAEMWTSRLPPFTGCPRTRLARARAVLANLKRDGWTCPQCGRPVPLYRRADAVYCSTGCRKRAMRERKA</sequence>
<dbReference type="OrthoDB" id="7871504at2"/>
<reference evidence="1 2" key="1">
    <citation type="submission" date="2016-12" db="EMBL/GenBank/DDBJ databases">
        <title>Comparison of Traditional DNA-DNA Hybridization with In Silico Genomic Analysis.</title>
        <authorList>
            <person name="Nicholson A.C."/>
            <person name="Humrighouse B.W."/>
            <person name="Graziano J."/>
            <person name="Lasker B."/>
            <person name="Whitney A.M."/>
            <person name="Mcquiston J.R."/>
        </authorList>
    </citation>
    <scope>NUCLEOTIDE SEQUENCE [LARGE SCALE GENOMIC DNA]</scope>
    <source>
        <strain evidence="1 2">H2240</strain>
    </source>
</reference>
<protein>
    <submittedName>
        <fullName evidence="1">Uncharacterized protein</fullName>
    </submittedName>
</protein>
<dbReference type="AlphaFoldDB" id="A0A212A712"/>
<keyword evidence="2" id="KW-1185">Reference proteome</keyword>
<accession>A0A212A712</accession>
<dbReference type="EMBL" id="NIPW01000050">
    <property type="protein sequence ID" value="OWJ74853.1"/>
    <property type="molecule type" value="Genomic_DNA"/>
</dbReference>
<organism evidence="1 2">
    <name type="scientific">Haematobacter genomosp. 1</name>
    <dbReference type="NCBI Taxonomy" id="366618"/>
    <lineage>
        <taxon>Bacteria</taxon>
        <taxon>Pseudomonadati</taxon>
        <taxon>Pseudomonadota</taxon>
        <taxon>Alphaproteobacteria</taxon>
        <taxon>Rhodobacterales</taxon>
        <taxon>Paracoccaceae</taxon>
        <taxon>Haematobacter</taxon>
    </lineage>
</organism>
<comment type="caution">
    <text evidence="1">The sequence shown here is derived from an EMBL/GenBank/DDBJ whole genome shotgun (WGS) entry which is preliminary data.</text>
</comment>
<name>A0A212A712_9RHOB</name>
<proteinExistence type="predicted"/>